<organism evidence="12">
    <name type="scientific">Magallana gigas</name>
    <name type="common">Pacific oyster</name>
    <name type="synonym">Crassostrea gigas</name>
    <dbReference type="NCBI Taxonomy" id="29159"/>
    <lineage>
        <taxon>Eukaryota</taxon>
        <taxon>Metazoa</taxon>
        <taxon>Spiralia</taxon>
        <taxon>Lophotrochozoa</taxon>
        <taxon>Mollusca</taxon>
        <taxon>Bivalvia</taxon>
        <taxon>Autobranchia</taxon>
        <taxon>Pteriomorphia</taxon>
        <taxon>Ostreida</taxon>
        <taxon>Ostreoidea</taxon>
        <taxon>Ostreidae</taxon>
        <taxon>Magallana</taxon>
    </lineage>
</organism>
<evidence type="ECO:0000313" key="12">
    <source>
        <dbReference type="EMBL" id="EKC18844.1"/>
    </source>
</evidence>
<dbReference type="EMBL" id="JH818108">
    <property type="protein sequence ID" value="EKC18844.1"/>
    <property type="molecule type" value="Genomic_DNA"/>
</dbReference>
<dbReference type="GO" id="GO:0071376">
    <property type="term" value="P:cellular response to corticotropin-releasing hormone stimulus"/>
    <property type="evidence" value="ECO:0007669"/>
    <property type="project" value="TreeGrafter"/>
</dbReference>
<name>K1PIV8_MAGGI</name>
<keyword evidence="8 10" id="KW-0675">Receptor</keyword>
<evidence type="ECO:0000256" key="5">
    <source>
        <dbReference type="ARBA" id="ARBA00023015"/>
    </source>
</evidence>
<dbReference type="InterPro" id="IPR001628">
    <property type="entry name" value="Znf_hrmn_rcpt"/>
</dbReference>
<dbReference type="PANTHER" id="PTHR24085">
    <property type="entry name" value="NUCLEAR HORMONE RECEPTOR"/>
    <property type="match status" value="1"/>
</dbReference>
<evidence type="ECO:0000256" key="6">
    <source>
        <dbReference type="ARBA" id="ARBA00023125"/>
    </source>
</evidence>
<dbReference type="Pfam" id="PF00104">
    <property type="entry name" value="Hormone_recep"/>
    <property type="match status" value="1"/>
</dbReference>
<feature type="compositionally biased region" description="Low complexity" evidence="11">
    <location>
        <begin position="299"/>
        <end position="316"/>
    </location>
</feature>
<keyword evidence="5 10" id="KW-0805">Transcription regulation</keyword>
<dbReference type="FunFam" id="3.30.50.10:FF:000009">
    <property type="entry name" value="nuclear receptor subfamily 4 group A member 2"/>
    <property type="match status" value="1"/>
</dbReference>
<dbReference type="GO" id="GO:0035259">
    <property type="term" value="F:nuclear glucocorticoid receptor binding"/>
    <property type="evidence" value="ECO:0007669"/>
    <property type="project" value="TreeGrafter"/>
</dbReference>
<keyword evidence="2 10" id="KW-0479">Metal-binding</keyword>
<protein>
    <submittedName>
        <fullName evidence="12">Putative nuclear hormone receptor HR38</fullName>
    </submittedName>
</protein>
<dbReference type="InterPro" id="IPR001723">
    <property type="entry name" value="Nuclear_hrmn_rcpt"/>
</dbReference>
<evidence type="ECO:0000256" key="3">
    <source>
        <dbReference type="ARBA" id="ARBA00022771"/>
    </source>
</evidence>
<dbReference type="PRINTS" id="PR00047">
    <property type="entry name" value="STROIDFINGER"/>
</dbReference>
<evidence type="ECO:0000256" key="4">
    <source>
        <dbReference type="ARBA" id="ARBA00022833"/>
    </source>
</evidence>
<dbReference type="PANTHER" id="PTHR24085:SF4">
    <property type="entry name" value="NUCLEAR HORMONE RECEPTOR HR38-RELATED"/>
    <property type="match status" value="1"/>
</dbReference>
<evidence type="ECO:0000256" key="2">
    <source>
        <dbReference type="ARBA" id="ARBA00022723"/>
    </source>
</evidence>
<dbReference type="PRINTS" id="PR01284">
    <property type="entry name" value="NUCLEARECPTR"/>
</dbReference>
<dbReference type="PROSITE" id="PS51843">
    <property type="entry name" value="NR_LBD"/>
    <property type="match status" value="1"/>
</dbReference>
<dbReference type="Pfam" id="PF00105">
    <property type="entry name" value="zf-C4"/>
    <property type="match status" value="1"/>
</dbReference>
<comment type="similarity">
    <text evidence="10">Belongs to the nuclear hormone receptor family.</text>
</comment>
<dbReference type="GO" id="GO:0005634">
    <property type="term" value="C:nucleus"/>
    <property type="evidence" value="ECO:0007669"/>
    <property type="project" value="UniProtKB-SubCell"/>
</dbReference>
<reference evidence="12" key="1">
    <citation type="journal article" date="2012" name="Nature">
        <title>The oyster genome reveals stress adaptation and complexity of shell formation.</title>
        <authorList>
            <person name="Zhang G."/>
            <person name="Fang X."/>
            <person name="Guo X."/>
            <person name="Li L."/>
            <person name="Luo R."/>
            <person name="Xu F."/>
            <person name="Yang P."/>
            <person name="Zhang L."/>
            <person name="Wang X."/>
            <person name="Qi H."/>
            <person name="Xiong Z."/>
            <person name="Que H."/>
            <person name="Xie Y."/>
            <person name="Holland P.W."/>
            <person name="Paps J."/>
            <person name="Zhu Y."/>
            <person name="Wu F."/>
            <person name="Chen Y."/>
            <person name="Wang J."/>
            <person name="Peng C."/>
            <person name="Meng J."/>
            <person name="Yang L."/>
            <person name="Liu J."/>
            <person name="Wen B."/>
            <person name="Zhang N."/>
            <person name="Huang Z."/>
            <person name="Zhu Q."/>
            <person name="Feng Y."/>
            <person name="Mount A."/>
            <person name="Hedgecock D."/>
            <person name="Xu Z."/>
            <person name="Liu Y."/>
            <person name="Domazet-Loso T."/>
            <person name="Du Y."/>
            <person name="Sun X."/>
            <person name="Zhang S."/>
            <person name="Liu B."/>
            <person name="Cheng P."/>
            <person name="Jiang X."/>
            <person name="Li J."/>
            <person name="Fan D."/>
            <person name="Wang W."/>
            <person name="Fu W."/>
            <person name="Wang T."/>
            <person name="Wang B."/>
            <person name="Zhang J."/>
            <person name="Peng Z."/>
            <person name="Li Y."/>
            <person name="Li N."/>
            <person name="Wang J."/>
            <person name="Chen M."/>
            <person name="He Y."/>
            <person name="Tan F."/>
            <person name="Song X."/>
            <person name="Zheng Q."/>
            <person name="Huang R."/>
            <person name="Yang H."/>
            <person name="Du X."/>
            <person name="Chen L."/>
            <person name="Yang M."/>
            <person name="Gaffney P.M."/>
            <person name="Wang S."/>
            <person name="Luo L."/>
            <person name="She Z."/>
            <person name="Ming Y."/>
            <person name="Huang W."/>
            <person name="Zhang S."/>
            <person name="Huang B."/>
            <person name="Zhang Y."/>
            <person name="Qu T."/>
            <person name="Ni P."/>
            <person name="Miao G."/>
            <person name="Wang J."/>
            <person name="Wang Q."/>
            <person name="Steinberg C.E."/>
            <person name="Wang H."/>
            <person name="Li N."/>
            <person name="Qian L."/>
            <person name="Zhang G."/>
            <person name="Li Y."/>
            <person name="Yang H."/>
            <person name="Liu X."/>
            <person name="Wang J."/>
            <person name="Yin Y."/>
            <person name="Wang J."/>
        </authorList>
    </citation>
    <scope>NUCLEOTIDE SEQUENCE [LARGE SCALE GENOMIC DNA]</scope>
    <source>
        <strain evidence="12">05x7-T-G4-1.051#20</strain>
    </source>
</reference>
<dbReference type="SMART" id="SM00399">
    <property type="entry name" value="ZnF_C4"/>
    <property type="match status" value="1"/>
</dbReference>
<dbReference type="GO" id="GO:0004879">
    <property type="term" value="F:nuclear receptor activity"/>
    <property type="evidence" value="ECO:0007669"/>
    <property type="project" value="InterPro"/>
</dbReference>
<evidence type="ECO:0000256" key="8">
    <source>
        <dbReference type="ARBA" id="ARBA00023170"/>
    </source>
</evidence>
<keyword evidence="3 10" id="KW-0863">Zinc-finger</keyword>
<evidence type="ECO:0000256" key="10">
    <source>
        <dbReference type="RuleBase" id="RU004334"/>
    </source>
</evidence>
<gene>
    <name evidence="12" type="ORF">CGI_10010783</name>
</gene>
<evidence type="ECO:0000256" key="1">
    <source>
        <dbReference type="ARBA" id="ARBA00004123"/>
    </source>
</evidence>
<dbReference type="InterPro" id="IPR013088">
    <property type="entry name" value="Znf_NHR/GATA"/>
</dbReference>
<keyword evidence="4 10" id="KW-0862">Zinc</keyword>
<dbReference type="CDD" id="cd06969">
    <property type="entry name" value="NR_DBD_NGFI-B"/>
    <property type="match status" value="1"/>
</dbReference>
<dbReference type="PROSITE" id="PS51030">
    <property type="entry name" value="NUCLEAR_REC_DBD_2"/>
    <property type="match status" value="1"/>
</dbReference>
<evidence type="ECO:0000256" key="9">
    <source>
        <dbReference type="ARBA" id="ARBA00023242"/>
    </source>
</evidence>
<sequence>MEKIKTDSQSTSVDLSLSTQKPEDQKTSPMLLLQSQSSYNPGTGFQSDPSCIYPSCGTQAPGMFHSPNIGNNIPDFADNFFQSEEATSMTMASQYSSGSCEFQQNSHGMFESPFTYDTSLMDKQQMKPSVPFGENTRCSTVSHQKVEEPVFAYEGTFQSFPAMDSHYQQQLLNQNTKPFVRSGLFSPHQNIFPESHTDYTNLDKKVAAYSSIQAYTGNPNLCSRGDTTFHNYDSHPPFPGNNLPQSDICYPCRDVPYRNSYGVDHSSLQIQRQMSHHGQLNLTLPPPRTNDGLKYHMGSPTTTSPTSVSARSSPSSGHEAPQREGMLCAVCGDNAACQHYGVRTCEGCKGFFKRTVQKNAKYVCLADKNCPVDKRRRNRCQFCRFQKCLSVGMVKEVVRTDSLKGRRGRLPSKPKSPQESSPSPPVSLITLLVRAHLDSSPDKSSHCYSKYEVPCTKSEGCNEKTTQMFYDLITSSVNIIKAWSTKIPGFSDICQEDQNLLFKSASLELFVLRLSYRMQGNTDNVIFEDGTVLHRKQCEEIFGDWINSIADFSTSLYRMSLDISALACMEALTLVTLRHGLKNQAKMEEVQMKIIDSLRDHCVYNSEAQKKPNYFSSILGKVAELRTLSRQGIQRMELLKMDTTEVAPAPHMIEDIFLSNELPF</sequence>
<dbReference type="Gene3D" id="1.10.565.10">
    <property type="entry name" value="Retinoid X Receptor"/>
    <property type="match status" value="1"/>
</dbReference>
<dbReference type="SUPFAM" id="SSF57716">
    <property type="entry name" value="Glucocorticoid receptor-like (DNA-binding domain)"/>
    <property type="match status" value="1"/>
</dbReference>
<evidence type="ECO:0000256" key="7">
    <source>
        <dbReference type="ARBA" id="ARBA00023163"/>
    </source>
</evidence>
<dbReference type="HOGENOM" id="CLU_007368_14_1_1"/>
<accession>K1PIV8</accession>
<feature type="region of interest" description="Disordered" evidence="11">
    <location>
        <begin position="400"/>
        <end position="425"/>
    </location>
</feature>
<keyword evidence="7 10" id="KW-0804">Transcription</keyword>
<comment type="subcellular location">
    <subcellularLocation>
        <location evidence="1 10">Nucleus</location>
    </subcellularLocation>
</comment>
<feature type="region of interest" description="Disordered" evidence="11">
    <location>
        <begin position="1"/>
        <end position="31"/>
    </location>
</feature>
<dbReference type="InterPro" id="IPR000536">
    <property type="entry name" value="Nucl_hrmn_rcpt_lig-bd"/>
</dbReference>
<dbReference type="PROSITE" id="PS00031">
    <property type="entry name" value="NUCLEAR_REC_DBD_1"/>
    <property type="match status" value="1"/>
</dbReference>
<feature type="compositionally biased region" description="Polar residues" evidence="11">
    <location>
        <begin position="7"/>
        <end position="20"/>
    </location>
</feature>
<proteinExistence type="inferred from homology"/>
<evidence type="ECO:0000256" key="11">
    <source>
        <dbReference type="SAM" id="MobiDB-lite"/>
    </source>
</evidence>
<dbReference type="InParanoid" id="K1PIV8"/>
<keyword evidence="6 10" id="KW-0238">DNA-binding</keyword>
<dbReference type="Gene3D" id="3.30.50.10">
    <property type="entry name" value="Erythroid Transcription Factor GATA-1, subunit A"/>
    <property type="match status" value="1"/>
</dbReference>
<dbReference type="GO" id="GO:0000978">
    <property type="term" value="F:RNA polymerase II cis-regulatory region sequence-specific DNA binding"/>
    <property type="evidence" value="ECO:0007669"/>
    <property type="project" value="TreeGrafter"/>
</dbReference>
<dbReference type="SMART" id="SM00430">
    <property type="entry name" value="HOLI"/>
    <property type="match status" value="1"/>
</dbReference>
<feature type="region of interest" description="Disordered" evidence="11">
    <location>
        <begin position="288"/>
        <end position="321"/>
    </location>
</feature>
<dbReference type="SUPFAM" id="SSF48508">
    <property type="entry name" value="Nuclear receptor ligand-binding domain"/>
    <property type="match status" value="1"/>
</dbReference>
<dbReference type="AlphaFoldDB" id="K1PIV8"/>
<dbReference type="GO" id="GO:0008270">
    <property type="term" value="F:zinc ion binding"/>
    <property type="evidence" value="ECO:0007669"/>
    <property type="project" value="UniProtKB-KW"/>
</dbReference>
<dbReference type="PRINTS" id="PR00398">
    <property type="entry name" value="STRDHORMONER"/>
</dbReference>
<keyword evidence="9 10" id="KW-0539">Nucleus</keyword>
<dbReference type="GO" id="GO:0005667">
    <property type="term" value="C:transcription regulator complex"/>
    <property type="evidence" value="ECO:0007669"/>
    <property type="project" value="TreeGrafter"/>
</dbReference>
<dbReference type="InterPro" id="IPR035500">
    <property type="entry name" value="NHR-like_dom_sf"/>
</dbReference>
<dbReference type="InterPro" id="IPR003070">
    <property type="entry name" value="NR4A1-3"/>
</dbReference>